<feature type="compositionally biased region" description="Polar residues" evidence="4">
    <location>
        <begin position="1"/>
        <end position="10"/>
    </location>
</feature>
<dbReference type="Gene3D" id="2.130.10.10">
    <property type="entry name" value="YVTN repeat-like/Quinoprotein amine dehydrogenase"/>
    <property type="match status" value="2"/>
</dbReference>
<keyword evidence="5" id="KW-1185">Reference proteome</keyword>
<dbReference type="GeneID" id="100378052"/>
<evidence type="ECO:0000256" key="3">
    <source>
        <dbReference type="PROSITE-ProRule" id="PRU00221"/>
    </source>
</evidence>
<protein>
    <submittedName>
        <fullName evidence="6">DDB1- and CUL4-associated factor 11-like</fullName>
    </submittedName>
</protein>
<dbReference type="PRINTS" id="PR00320">
    <property type="entry name" value="GPROTEINBRPT"/>
</dbReference>
<dbReference type="PANTHER" id="PTHR19847">
    <property type="entry name" value="DDB1- AND CUL4-ASSOCIATED FACTOR 11"/>
    <property type="match status" value="1"/>
</dbReference>
<feature type="repeat" description="WD" evidence="3">
    <location>
        <begin position="333"/>
        <end position="367"/>
    </location>
</feature>
<dbReference type="SUPFAM" id="SSF50978">
    <property type="entry name" value="WD40 repeat-like"/>
    <property type="match status" value="1"/>
</dbReference>
<reference evidence="6" key="1">
    <citation type="submission" date="2025-08" db="UniProtKB">
        <authorList>
            <consortium name="RefSeq"/>
        </authorList>
    </citation>
    <scope>IDENTIFICATION</scope>
    <source>
        <tissue evidence="6">Testes</tissue>
    </source>
</reference>
<dbReference type="InterPro" id="IPR001680">
    <property type="entry name" value="WD40_rpt"/>
</dbReference>
<dbReference type="Pfam" id="PF00400">
    <property type="entry name" value="WD40"/>
    <property type="match status" value="3"/>
</dbReference>
<keyword evidence="2" id="KW-0677">Repeat</keyword>
<dbReference type="Proteomes" id="UP000694865">
    <property type="component" value="Unplaced"/>
</dbReference>
<dbReference type="PROSITE" id="PS50082">
    <property type="entry name" value="WD_REPEATS_2"/>
    <property type="match status" value="2"/>
</dbReference>
<organism evidence="5 6">
    <name type="scientific">Saccoglossus kowalevskii</name>
    <name type="common">Acorn worm</name>
    <dbReference type="NCBI Taxonomy" id="10224"/>
    <lineage>
        <taxon>Eukaryota</taxon>
        <taxon>Metazoa</taxon>
        <taxon>Hemichordata</taxon>
        <taxon>Enteropneusta</taxon>
        <taxon>Harrimaniidae</taxon>
        <taxon>Saccoglossus</taxon>
    </lineage>
</organism>
<dbReference type="RefSeq" id="XP_006811903.1">
    <property type="nucleotide sequence ID" value="XM_006811840.1"/>
</dbReference>
<evidence type="ECO:0000256" key="4">
    <source>
        <dbReference type="SAM" id="MobiDB-lite"/>
    </source>
</evidence>
<dbReference type="SMART" id="SM00320">
    <property type="entry name" value="WD40"/>
    <property type="match status" value="7"/>
</dbReference>
<feature type="region of interest" description="Disordered" evidence="4">
    <location>
        <begin position="1"/>
        <end position="26"/>
    </location>
</feature>
<keyword evidence="1 3" id="KW-0853">WD repeat</keyword>
<proteinExistence type="predicted"/>
<evidence type="ECO:0000256" key="2">
    <source>
        <dbReference type="ARBA" id="ARBA00022737"/>
    </source>
</evidence>
<evidence type="ECO:0000313" key="5">
    <source>
        <dbReference type="Proteomes" id="UP000694865"/>
    </source>
</evidence>
<dbReference type="PROSITE" id="PS50294">
    <property type="entry name" value="WD_REPEATS_REGION"/>
    <property type="match status" value="2"/>
</dbReference>
<name>A0ABM0LVW2_SACKO</name>
<dbReference type="InterPro" id="IPR015943">
    <property type="entry name" value="WD40/YVTN_repeat-like_dom_sf"/>
</dbReference>
<dbReference type="InterPro" id="IPR051859">
    <property type="entry name" value="DCAF"/>
</dbReference>
<dbReference type="PANTHER" id="PTHR19847:SF7">
    <property type="entry name" value="DDB1- AND CUL4-ASSOCIATED FACTOR 11"/>
    <property type="match status" value="1"/>
</dbReference>
<dbReference type="InterPro" id="IPR036322">
    <property type="entry name" value="WD40_repeat_dom_sf"/>
</dbReference>
<gene>
    <name evidence="6" type="primary">LOC100378052</name>
</gene>
<feature type="repeat" description="WD" evidence="3">
    <location>
        <begin position="285"/>
        <end position="327"/>
    </location>
</feature>
<evidence type="ECO:0000256" key="1">
    <source>
        <dbReference type="ARBA" id="ARBA00022574"/>
    </source>
</evidence>
<dbReference type="InterPro" id="IPR020472">
    <property type="entry name" value="WD40_PAC1"/>
</dbReference>
<evidence type="ECO:0000313" key="6">
    <source>
        <dbReference type="RefSeq" id="XP_006811903.1"/>
    </source>
</evidence>
<sequence>MGSRNSSRDNASGVRDDETGENEPDLPTILAYLLRSGQLRLLQSDDVMDSDSDMTDEDEDLADIIDRPPCSAPKTAADLIADRQKIEESKINHEMVLTNGKYSTKPSTRYSVPKLLQMREAGQCGYNGRFSRGDCNTVSSRYLPNFMAAMARFGHKAFCGTHSEDGSVFVTACQDQLIRLYNTTKGWFDNFKTVVARDVGWSILDTAFSPDGHYIIYSSWSDCIHICNVHGEHNVHDALNLEPEGDRFCAFSVQFSSDSKEIVAGANDGCMYIFDREQNKRTLKIETHEDDVNAVAFADRTSQIIYSGGDDGMVKVWDRRTLSEASPEPVGKLAGHSDGITYIDSKKDNYHLISNSKDQSIKLWDTRKFSSSDCVEAARRAVAQQQWDYRWQTFPQSARRNRSIAGDPSLMTYRGHSVLQTLIRCRFSPEFTTSQQYIYTGCSSGAVVIYDLLTGDIVTKLKNRQRACVRDVSWHPYDFSIVSTSWDGSIGKWEYYNPHPPEGNRSTFQFPHFDGADDDLRAGRRPMIVIDI</sequence>
<accession>A0ABM0LVW2</accession>